<evidence type="ECO:0000256" key="2">
    <source>
        <dbReference type="SAM" id="Phobius"/>
    </source>
</evidence>
<name>A0A1I2QEF6_9CORY</name>
<keyword evidence="2" id="KW-0812">Transmembrane</keyword>
<keyword evidence="2" id="KW-0472">Membrane</keyword>
<organism evidence="3 4">
    <name type="scientific">Corynebacterium spheniscorum</name>
    <dbReference type="NCBI Taxonomy" id="185761"/>
    <lineage>
        <taxon>Bacteria</taxon>
        <taxon>Bacillati</taxon>
        <taxon>Actinomycetota</taxon>
        <taxon>Actinomycetes</taxon>
        <taxon>Mycobacteriales</taxon>
        <taxon>Corynebacteriaceae</taxon>
        <taxon>Corynebacterium</taxon>
    </lineage>
</organism>
<feature type="transmembrane region" description="Helical" evidence="2">
    <location>
        <begin position="32"/>
        <end position="53"/>
    </location>
</feature>
<evidence type="ECO:0000313" key="4">
    <source>
        <dbReference type="Proteomes" id="UP000199065"/>
    </source>
</evidence>
<dbReference type="EMBL" id="FOPJ01000002">
    <property type="protein sequence ID" value="SFG26925.1"/>
    <property type="molecule type" value="Genomic_DNA"/>
</dbReference>
<feature type="compositionally biased region" description="Low complexity" evidence="1">
    <location>
        <begin position="79"/>
        <end position="89"/>
    </location>
</feature>
<dbReference type="RefSeq" id="WP_092283957.1">
    <property type="nucleotide sequence ID" value="NZ_FOPJ01000002.1"/>
</dbReference>
<reference evidence="3 4" key="1">
    <citation type="submission" date="2016-10" db="EMBL/GenBank/DDBJ databases">
        <authorList>
            <person name="de Groot N.N."/>
        </authorList>
    </citation>
    <scope>NUCLEOTIDE SEQUENCE [LARGE SCALE GENOMIC DNA]</scope>
    <source>
        <strain>J11</strain>
        <strain evidence="4">PG 39</strain>
    </source>
</reference>
<evidence type="ECO:0000256" key="1">
    <source>
        <dbReference type="SAM" id="MobiDB-lite"/>
    </source>
</evidence>
<feature type="compositionally biased region" description="Low complexity" evidence="1">
    <location>
        <begin position="58"/>
        <end position="72"/>
    </location>
</feature>
<accession>A0A1I2QEF6</accession>
<feature type="compositionally biased region" description="Basic and acidic residues" evidence="1">
    <location>
        <begin position="127"/>
        <end position="143"/>
    </location>
</feature>
<keyword evidence="2" id="KW-1133">Transmembrane helix</keyword>
<proteinExistence type="predicted"/>
<dbReference type="AlphaFoldDB" id="A0A1I2QEF6"/>
<sequence>MTYNPGGYQGPNEPYDDPFQVAPPPKKSPWPMISALAVVVALVAAGVIYTVYFKDSSNISAQSTSSQSASAQPGDEETAAATVIETVTPTEEEESKDKEDKNKDRGKEDKDDPALTRSPDAPAGGLNKEHNRLTPPDRVRHQELPPTPVPTTPWVEQKVAHVIPLDYRSGWPESISEYHVSKMFDISPSDEDFESRFNQLNPEELSKPLLQEGFKPWWPADGPAHTDKFLELQNQPRASIFAQRELLDSYRIANDVMVYHWRVEPLVRGGINDGEELPPFEVKVAMIGTQDGLWLLDDYWFPEGKEPSIH</sequence>
<feature type="compositionally biased region" description="Basic and acidic residues" evidence="1">
    <location>
        <begin position="95"/>
        <end position="114"/>
    </location>
</feature>
<keyword evidence="4" id="KW-1185">Reference proteome</keyword>
<feature type="region of interest" description="Disordered" evidence="1">
    <location>
        <begin position="1"/>
        <end position="28"/>
    </location>
</feature>
<evidence type="ECO:0000313" key="3">
    <source>
        <dbReference type="EMBL" id="SFG26925.1"/>
    </source>
</evidence>
<gene>
    <name evidence="3" type="ORF">SAMN05660282_00425</name>
</gene>
<dbReference type="Proteomes" id="UP000199065">
    <property type="component" value="Unassembled WGS sequence"/>
</dbReference>
<protein>
    <submittedName>
        <fullName evidence="3">Uncharacterized protein</fullName>
    </submittedName>
</protein>
<feature type="region of interest" description="Disordered" evidence="1">
    <location>
        <begin position="58"/>
        <end position="152"/>
    </location>
</feature>